<organism evidence="2 3">
    <name type="scientific">Coprobacter tertius</name>
    <dbReference type="NCBI Taxonomy" id="2944915"/>
    <lineage>
        <taxon>Bacteria</taxon>
        <taxon>Pseudomonadati</taxon>
        <taxon>Bacteroidota</taxon>
        <taxon>Bacteroidia</taxon>
        <taxon>Bacteroidales</taxon>
        <taxon>Barnesiellaceae</taxon>
        <taxon>Coprobacter</taxon>
    </lineage>
</organism>
<proteinExistence type="inferred from homology"/>
<gene>
    <name evidence="2" type="ORF">NMU02_02580</name>
</gene>
<dbReference type="EMBL" id="JANDHW010000002">
    <property type="protein sequence ID" value="MCP9610978.1"/>
    <property type="molecule type" value="Genomic_DNA"/>
</dbReference>
<dbReference type="SUPFAM" id="SSF53067">
    <property type="entry name" value="Actin-like ATPase domain"/>
    <property type="match status" value="1"/>
</dbReference>
<evidence type="ECO:0000256" key="1">
    <source>
        <dbReference type="ARBA" id="ARBA00006479"/>
    </source>
</evidence>
<name>A0ABT1MED5_9BACT</name>
<dbReference type="CDD" id="cd24068">
    <property type="entry name" value="ASKHA_NBD_ROK_FnNanK-like"/>
    <property type="match status" value="1"/>
</dbReference>
<comment type="caution">
    <text evidence="2">The sequence shown here is derived from an EMBL/GenBank/DDBJ whole genome shotgun (WGS) entry which is preliminary data.</text>
</comment>
<accession>A0ABT1MED5</accession>
<keyword evidence="3" id="KW-1185">Reference proteome</keyword>
<dbReference type="Proteomes" id="UP001205603">
    <property type="component" value="Unassembled WGS sequence"/>
</dbReference>
<protein>
    <submittedName>
        <fullName evidence="2">ROK family protein</fullName>
    </submittedName>
</protein>
<dbReference type="Gene3D" id="3.30.420.40">
    <property type="match status" value="2"/>
</dbReference>
<evidence type="ECO:0000313" key="3">
    <source>
        <dbReference type="Proteomes" id="UP001205603"/>
    </source>
</evidence>
<dbReference type="PANTHER" id="PTHR18964">
    <property type="entry name" value="ROK (REPRESSOR, ORF, KINASE) FAMILY"/>
    <property type="match status" value="1"/>
</dbReference>
<evidence type="ECO:0000313" key="2">
    <source>
        <dbReference type="EMBL" id="MCP9610978.1"/>
    </source>
</evidence>
<dbReference type="Pfam" id="PF00480">
    <property type="entry name" value="ROK"/>
    <property type="match status" value="1"/>
</dbReference>
<comment type="similarity">
    <text evidence="1">Belongs to the ROK (NagC/XylR) family.</text>
</comment>
<dbReference type="RefSeq" id="WP_255025625.1">
    <property type="nucleotide sequence ID" value="NZ_JANDHW010000002.1"/>
</dbReference>
<reference evidence="2 3" key="1">
    <citation type="submission" date="2022-07" db="EMBL/GenBank/DDBJ databases">
        <title>Fecal culturing of patients with breast cancer.</title>
        <authorList>
            <person name="Teng N.M.Y."/>
            <person name="Kiu R."/>
            <person name="Evans R."/>
            <person name="Baker D.J."/>
            <person name="Zenner C."/>
            <person name="Robinson S.D."/>
            <person name="Hall L.J."/>
        </authorList>
    </citation>
    <scope>NUCLEOTIDE SEQUENCE [LARGE SCALE GENOMIC DNA]</scope>
    <source>
        <strain evidence="2 3">LH1063</strain>
    </source>
</reference>
<sequence length="325" mass="34230">MIMRYAVGLDLGGTSLKYAVVNEQGVFLYSGEMPSLADISRDTVIDRLKAAISDCIGFAALQSIALCGVGVGTPGITDENNRIVLGGAENIAGWENIPLAGILEKETGIPTLVANDANAMGLGEQTFGAAKGCTDVLFITVGTGIGGAVIINNKLYGGYKNRGMEMGHIPLIANGERCACGSVGCLETYASTAALIRRFEGRCRKRKLHTGIKPDGKMIVELYHKGDSVAIESLNEHWDFLGHGIAGLVNIFSPQRVVIGGGISEAGGFYISRIGEKVKEYSLADCRVNTLVCAACLGNRAGMMGAASMIFSGNIRNDSEITENN</sequence>
<dbReference type="InterPro" id="IPR000600">
    <property type="entry name" value="ROK"/>
</dbReference>
<dbReference type="PANTHER" id="PTHR18964:SF149">
    <property type="entry name" value="BIFUNCTIONAL UDP-N-ACETYLGLUCOSAMINE 2-EPIMERASE_N-ACETYLMANNOSAMINE KINASE"/>
    <property type="match status" value="1"/>
</dbReference>
<dbReference type="InterPro" id="IPR043129">
    <property type="entry name" value="ATPase_NBD"/>
</dbReference>